<comment type="caution">
    <text evidence="1">The sequence shown here is derived from an EMBL/GenBank/DDBJ whole genome shotgun (WGS) entry which is preliminary data.</text>
</comment>
<gene>
    <name evidence="1" type="ORF">DPMN_004898</name>
</gene>
<dbReference type="EMBL" id="JAIWYP010000001">
    <property type="protein sequence ID" value="KAH3880976.1"/>
    <property type="molecule type" value="Genomic_DNA"/>
</dbReference>
<evidence type="ECO:0000313" key="1">
    <source>
        <dbReference type="EMBL" id="KAH3880976.1"/>
    </source>
</evidence>
<protein>
    <submittedName>
        <fullName evidence="1">Uncharacterized protein</fullName>
    </submittedName>
</protein>
<organism evidence="1 2">
    <name type="scientific">Dreissena polymorpha</name>
    <name type="common">Zebra mussel</name>
    <name type="synonym">Mytilus polymorpha</name>
    <dbReference type="NCBI Taxonomy" id="45954"/>
    <lineage>
        <taxon>Eukaryota</taxon>
        <taxon>Metazoa</taxon>
        <taxon>Spiralia</taxon>
        <taxon>Lophotrochozoa</taxon>
        <taxon>Mollusca</taxon>
        <taxon>Bivalvia</taxon>
        <taxon>Autobranchia</taxon>
        <taxon>Heteroconchia</taxon>
        <taxon>Euheterodonta</taxon>
        <taxon>Imparidentia</taxon>
        <taxon>Neoheterodontei</taxon>
        <taxon>Myida</taxon>
        <taxon>Dreissenoidea</taxon>
        <taxon>Dreissenidae</taxon>
        <taxon>Dreissena</taxon>
    </lineage>
</organism>
<name>A0A9D4MSI2_DREPO</name>
<sequence>MVRDTDVRPYSRDNPDSLYALFDSGRCDDSCNTRARIKRGSTEFWVPVCYQ</sequence>
<dbReference type="Proteomes" id="UP000828390">
    <property type="component" value="Unassembled WGS sequence"/>
</dbReference>
<keyword evidence="2" id="KW-1185">Reference proteome</keyword>
<evidence type="ECO:0000313" key="2">
    <source>
        <dbReference type="Proteomes" id="UP000828390"/>
    </source>
</evidence>
<reference evidence="1" key="1">
    <citation type="journal article" date="2019" name="bioRxiv">
        <title>The Genome of the Zebra Mussel, Dreissena polymorpha: A Resource for Invasive Species Research.</title>
        <authorList>
            <person name="McCartney M.A."/>
            <person name="Auch B."/>
            <person name="Kono T."/>
            <person name="Mallez S."/>
            <person name="Zhang Y."/>
            <person name="Obille A."/>
            <person name="Becker A."/>
            <person name="Abrahante J.E."/>
            <person name="Garbe J."/>
            <person name="Badalamenti J.P."/>
            <person name="Herman A."/>
            <person name="Mangelson H."/>
            <person name="Liachko I."/>
            <person name="Sullivan S."/>
            <person name="Sone E.D."/>
            <person name="Koren S."/>
            <person name="Silverstein K.A.T."/>
            <person name="Beckman K.B."/>
            <person name="Gohl D.M."/>
        </authorList>
    </citation>
    <scope>NUCLEOTIDE SEQUENCE</scope>
    <source>
        <strain evidence="1">Duluth1</strain>
        <tissue evidence="1">Whole animal</tissue>
    </source>
</reference>
<dbReference type="AlphaFoldDB" id="A0A9D4MSI2"/>
<proteinExistence type="predicted"/>
<accession>A0A9D4MSI2</accession>
<reference evidence="1" key="2">
    <citation type="submission" date="2020-11" db="EMBL/GenBank/DDBJ databases">
        <authorList>
            <person name="McCartney M.A."/>
            <person name="Auch B."/>
            <person name="Kono T."/>
            <person name="Mallez S."/>
            <person name="Becker A."/>
            <person name="Gohl D.M."/>
            <person name="Silverstein K.A.T."/>
            <person name="Koren S."/>
            <person name="Bechman K.B."/>
            <person name="Herman A."/>
            <person name="Abrahante J.E."/>
            <person name="Garbe J."/>
        </authorList>
    </citation>
    <scope>NUCLEOTIDE SEQUENCE</scope>
    <source>
        <strain evidence="1">Duluth1</strain>
        <tissue evidence="1">Whole animal</tissue>
    </source>
</reference>